<reference evidence="4" key="1">
    <citation type="submission" date="2016-01" db="EMBL/GenBank/DDBJ databases">
        <authorList>
            <person name="Mitreva M."/>
            <person name="Pepin K.H."/>
            <person name="Mihindukulasuriya K.A."/>
            <person name="Fulton R."/>
            <person name="Fronick C."/>
            <person name="O'Laughlin M."/>
            <person name="Miner T."/>
            <person name="Herter B."/>
            <person name="Rosa B.A."/>
            <person name="Cordes M."/>
            <person name="Tomlinson C."/>
            <person name="Wollam A."/>
            <person name="Palsikar V.B."/>
            <person name="Mardis E.R."/>
            <person name="Wilson R.K."/>
        </authorList>
    </citation>
    <scope>NUCLEOTIDE SEQUENCE [LARGE SCALE GENOMIC DNA]</scope>
    <source>
        <strain evidence="4">KA00274</strain>
    </source>
</reference>
<evidence type="ECO:0000259" key="1">
    <source>
        <dbReference type="Pfam" id="PF05651"/>
    </source>
</evidence>
<dbReference type="Pfam" id="PF05651">
    <property type="entry name" value="Diacid_rec"/>
    <property type="match status" value="1"/>
</dbReference>
<name>A0A133YAY1_9FIRM</name>
<comment type="caution">
    <text evidence="3">The sequence shown here is derived from an EMBL/GenBank/DDBJ whole genome shotgun (WGS) entry which is preliminary data.</text>
</comment>
<gene>
    <name evidence="3" type="ORF">HMPREF1872_00870</name>
</gene>
<evidence type="ECO:0008006" key="5">
    <source>
        <dbReference type="Google" id="ProtNLM"/>
    </source>
</evidence>
<sequence>MKINKRTAQLIVEELREVINEHINFINKDGTIIYSSDAARIATFHAAGLLSIRDNKVVKVYRDDEYTGAKKGINMPINFNGEVIASIGITGDTASVSKYGAIIQKMTEILLKETYNQKIDKQKRERIKSYLEDLIAGNEYELINNPLEDDNSKLEATKWKRIAKLAYADSHLKKASSTQAHATLPAAFEMNQVAYTKLICVGKNVDNVIDVELSDKIYRVLEKFFSNNCLYAVFFKEIIIYCYEAKSIKDFKVVLANCATEITRKTGYVFDFGISEEFYLLEQASSMYKQAQIALRWGHLANLQRHIFSYARFDIELLLSAVDKKTLNKYKQIILNNLLDKDDYAIYAKLIKAYVQCNGSLQACADKLFIHKNTVQYRLNKLAKLTGLNPQNTLDLIKLYLAFLINV</sequence>
<dbReference type="STRING" id="1497955.HMPREF1872_00870"/>
<evidence type="ECO:0000313" key="3">
    <source>
        <dbReference type="EMBL" id="KXB40324.1"/>
    </source>
</evidence>
<proteinExistence type="predicted"/>
<dbReference type="Proteomes" id="UP000070080">
    <property type="component" value="Unassembled WGS sequence"/>
</dbReference>
<feature type="domain" description="PucR C-terminal helix-turn-helix" evidence="2">
    <location>
        <begin position="349"/>
        <end position="405"/>
    </location>
</feature>
<dbReference type="Pfam" id="PF13556">
    <property type="entry name" value="HTH_30"/>
    <property type="match status" value="1"/>
</dbReference>
<feature type="domain" description="Putative sugar diacid recognition" evidence="1">
    <location>
        <begin position="4"/>
        <end position="132"/>
    </location>
</feature>
<dbReference type="RefSeq" id="WP_315574193.1">
    <property type="nucleotide sequence ID" value="NZ_JARFNM010000001.1"/>
</dbReference>
<organism evidence="3 4">
    <name type="scientific">Amygdalobacter nucleatus</name>
    <dbReference type="NCBI Taxonomy" id="3029274"/>
    <lineage>
        <taxon>Bacteria</taxon>
        <taxon>Bacillati</taxon>
        <taxon>Bacillota</taxon>
        <taxon>Clostridia</taxon>
        <taxon>Eubacteriales</taxon>
        <taxon>Oscillospiraceae</taxon>
        <taxon>Amygdalobacter</taxon>
    </lineage>
</organism>
<dbReference type="EMBL" id="LSCV01000030">
    <property type="protein sequence ID" value="KXB40324.1"/>
    <property type="molecule type" value="Genomic_DNA"/>
</dbReference>
<dbReference type="PANTHER" id="PTHR33744">
    <property type="entry name" value="CARBOHYDRATE DIACID REGULATOR"/>
    <property type="match status" value="1"/>
</dbReference>
<evidence type="ECO:0000259" key="2">
    <source>
        <dbReference type="Pfam" id="PF13556"/>
    </source>
</evidence>
<dbReference type="PANTHER" id="PTHR33744:SF15">
    <property type="entry name" value="CARBOHYDRATE DIACID REGULATOR"/>
    <property type="match status" value="1"/>
</dbReference>
<protein>
    <recommendedName>
        <fullName evidence="5">Sugar diacid recognition</fullName>
    </recommendedName>
</protein>
<dbReference type="InterPro" id="IPR042070">
    <property type="entry name" value="PucR_C-HTH_sf"/>
</dbReference>
<dbReference type="InterPro" id="IPR051448">
    <property type="entry name" value="CdaR-like_regulators"/>
</dbReference>
<dbReference type="InterPro" id="IPR025736">
    <property type="entry name" value="PucR_C-HTH_dom"/>
</dbReference>
<accession>A0A133YAY1</accession>
<evidence type="ECO:0000313" key="4">
    <source>
        <dbReference type="Proteomes" id="UP000070080"/>
    </source>
</evidence>
<keyword evidence="4" id="KW-1185">Reference proteome</keyword>
<dbReference type="InterPro" id="IPR008599">
    <property type="entry name" value="Diacid_rec"/>
</dbReference>
<dbReference type="AlphaFoldDB" id="A0A133YAY1"/>
<dbReference type="Gene3D" id="1.10.10.2840">
    <property type="entry name" value="PucR C-terminal helix-turn-helix domain"/>
    <property type="match status" value="1"/>
</dbReference>